<evidence type="ECO:0000259" key="2">
    <source>
        <dbReference type="Pfam" id="PF01223"/>
    </source>
</evidence>
<dbReference type="GO" id="GO:0016787">
    <property type="term" value="F:hydrolase activity"/>
    <property type="evidence" value="ECO:0007669"/>
    <property type="project" value="InterPro"/>
</dbReference>
<dbReference type="Gene3D" id="3.40.570.10">
    <property type="entry name" value="Extracellular Endonuclease, subunit A"/>
    <property type="match status" value="1"/>
</dbReference>
<dbReference type="AlphaFoldDB" id="A0A3B5LK17"/>
<feature type="signal peptide" evidence="1">
    <location>
        <begin position="1"/>
        <end position="22"/>
    </location>
</feature>
<organism evidence="3 4">
    <name type="scientific">Xiphophorus couchianus</name>
    <name type="common">Monterrey platyfish</name>
    <dbReference type="NCBI Taxonomy" id="32473"/>
    <lineage>
        <taxon>Eukaryota</taxon>
        <taxon>Metazoa</taxon>
        <taxon>Chordata</taxon>
        <taxon>Craniata</taxon>
        <taxon>Vertebrata</taxon>
        <taxon>Euteleostomi</taxon>
        <taxon>Actinopterygii</taxon>
        <taxon>Neopterygii</taxon>
        <taxon>Teleostei</taxon>
        <taxon>Neoteleostei</taxon>
        <taxon>Acanthomorphata</taxon>
        <taxon>Ovalentaria</taxon>
        <taxon>Atherinomorphae</taxon>
        <taxon>Cyprinodontiformes</taxon>
        <taxon>Poeciliidae</taxon>
        <taxon>Poeciliinae</taxon>
        <taxon>Xiphophorus</taxon>
    </lineage>
</organism>
<dbReference type="InterPro" id="IPR044929">
    <property type="entry name" value="DNA/RNA_non-sp_Endonuclease_sf"/>
</dbReference>
<dbReference type="Proteomes" id="UP000261380">
    <property type="component" value="Unplaced"/>
</dbReference>
<dbReference type="PANTHER" id="PTHR21472">
    <property type="entry name" value="ENDONUCLEASE DOMAIN-CONTAINING 1 PROTEIN ENDOD1"/>
    <property type="match status" value="1"/>
</dbReference>
<dbReference type="Pfam" id="PF01223">
    <property type="entry name" value="Endonuclease_NS"/>
    <property type="match status" value="1"/>
</dbReference>
<dbReference type="InterPro" id="IPR039015">
    <property type="entry name" value="ENDOD1"/>
</dbReference>
<evidence type="ECO:0000313" key="4">
    <source>
        <dbReference type="Proteomes" id="UP000261380"/>
    </source>
</evidence>
<sequence>NYRFVISLLQTLLFFLSVQTFAEVMESVSDCDRFFLDQTPPHVPDILEGGRILDQNQYKLICQTYGQQRRFVTLYDVQNRIPVFSAFKVKRMIPGDTNRTYNHQAADKESTFTLTNVVPQAESFNKGSWNNMERCVNVFVRLRSNMDDFTADSLRFTKFILTREKIYGIGIDYICLNRVYLDRWSNKLFLNTSDFLSEPFCFSKTLNLSSFY</sequence>
<dbReference type="GO" id="GO:0046872">
    <property type="term" value="F:metal ion binding"/>
    <property type="evidence" value="ECO:0007669"/>
    <property type="project" value="InterPro"/>
</dbReference>
<dbReference type="GO" id="GO:0003676">
    <property type="term" value="F:nucleic acid binding"/>
    <property type="evidence" value="ECO:0007669"/>
    <property type="project" value="InterPro"/>
</dbReference>
<name>A0A3B5LK17_9TELE</name>
<reference evidence="3" key="1">
    <citation type="submission" date="2025-08" db="UniProtKB">
        <authorList>
            <consortium name="Ensembl"/>
        </authorList>
    </citation>
    <scope>IDENTIFICATION</scope>
</reference>
<reference evidence="3" key="2">
    <citation type="submission" date="2025-09" db="UniProtKB">
        <authorList>
            <consortium name="Ensembl"/>
        </authorList>
    </citation>
    <scope>IDENTIFICATION</scope>
</reference>
<dbReference type="InterPro" id="IPR001604">
    <property type="entry name" value="Endo_G_ENPP1-like_dom"/>
</dbReference>
<dbReference type="SUPFAM" id="SSF54060">
    <property type="entry name" value="His-Me finger endonucleases"/>
    <property type="match status" value="1"/>
</dbReference>
<evidence type="ECO:0000313" key="3">
    <source>
        <dbReference type="Ensembl" id="ENSXCOP00000009946.1"/>
    </source>
</evidence>
<feature type="chain" id="PRO_5017218871" description="DNA/RNA non-specific endonuclease/pyrophosphatase/phosphodiesterase domain-containing protein" evidence="1">
    <location>
        <begin position="23"/>
        <end position="212"/>
    </location>
</feature>
<accession>A0A3B5LK17</accession>
<dbReference type="PANTHER" id="PTHR21472:SF15">
    <property type="entry name" value="ENDONUCLEASE DOMAIN-CONTAINING 1 PROTEIN-RELATED"/>
    <property type="match status" value="1"/>
</dbReference>
<dbReference type="STRING" id="32473.ENSXCOP00000009946"/>
<keyword evidence="4" id="KW-1185">Reference proteome</keyword>
<dbReference type="GeneTree" id="ENSGT01030000234592"/>
<dbReference type="Ensembl" id="ENSXCOT00000010064.1">
    <property type="protein sequence ID" value="ENSXCOP00000009946.1"/>
    <property type="gene ID" value="ENSXCOG00000007543.1"/>
</dbReference>
<keyword evidence="1" id="KW-0732">Signal</keyword>
<protein>
    <recommendedName>
        <fullName evidence="2">DNA/RNA non-specific endonuclease/pyrophosphatase/phosphodiesterase domain-containing protein</fullName>
    </recommendedName>
</protein>
<evidence type="ECO:0000256" key="1">
    <source>
        <dbReference type="SAM" id="SignalP"/>
    </source>
</evidence>
<proteinExistence type="predicted"/>
<dbReference type="InterPro" id="IPR044925">
    <property type="entry name" value="His-Me_finger_sf"/>
</dbReference>
<feature type="domain" description="DNA/RNA non-specific endonuclease/pyrophosphatase/phosphodiesterase" evidence="2">
    <location>
        <begin position="104"/>
        <end position="137"/>
    </location>
</feature>